<organism evidence="1 2">
    <name type="scientific">Gossypium stocksii</name>
    <dbReference type="NCBI Taxonomy" id="47602"/>
    <lineage>
        <taxon>Eukaryota</taxon>
        <taxon>Viridiplantae</taxon>
        <taxon>Streptophyta</taxon>
        <taxon>Embryophyta</taxon>
        <taxon>Tracheophyta</taxon>
        <taxon>Spermatophyta</taxon>
        <taxon>Magnoliopsida</taxon>
        <taxon>eudicotyledons</taxon>
        <taxon>Gunneridae</taxon>
        <taxon>Pentapetalae</taxon>
        <taxon>rosids</taxon>
        <taxon>malvids</taxon>
        <taxon>Malvales</taxon>
        <taxon>Malvaceae</taxon>
        <taxon>Malvoideae</taxon>
        <taxon>Gossypium</taxon>
    </lineage>
</organism>
<evidence type="ECO:0000313" key="1">
    <source>
        <dbReference type="EMBL" id="KAH1039801.1"/>
    </source>
</evidence>
<keyword evidence="2" id="KW-1185">Reference proteome</keyword>
<name>A0A9D3UFR2_9ROSI</name>
<sequence>TQWTISSHDCYTVEHATLKLVGKVWYHFLKSRLMPSTHYTTMSKERMMLLHSIIQGRR</sequence>
<protein>
    <submittedName>
        <fullName evidence="1">Uncharacterized protein</fullName>
    </submittedName>
</protein>
<comment type="caution">
    <text evidence="1">The sequence shown here is derived from an EMBL/GenBank/DDBJ whole genome shotgun (WGS) entry which is preliminary data.</text>
</comment>
<accession>A0A9D3UFR2</accession>
<proteinExistence type="predicted"/>
<dbReference type="Proteomes" id="UP000828251">
    <property type="component" value="Unassembled WGS sequence"/>
</dbReference>
<feature type="non-terminal residue" evidence="1">
    <location>
        <position position="1"/>
    </location>
</feature>
<reference evidence="1 2" key="1">
    <citation type="journal article" date="2021" name="Plant Biotechnol. J.">
        <title>Multi-omics assisted identification of the key and species-specific regulatory components of drought-tolerant mechanisms in Gossypium stocksii.</title>
        <authorList>
            <person name="Yu D."/>
            <person name="Ke L."/>
            <person name="Zhang D."/>
            <person name="Wu Y."/>
            <person name="Sun Y."/>
            <person name="Mei J."/>
            <person name="Sun J."/>
            <person name="Sun Y."/>
        </authorList>
    </citation>
    <scope>NUCLEOTIDE SEQUENCE [LARGE SCALE GENOMIC DNA]</scope>
    <source>
        <strain evidence="2">cv. E1</strain>
        <tissue evidence="1">Leaf</tissue>
    </source>
</reference>
<feature type="non-terminal residue" evidence="1">
    <location>
        <position position="58"/>
    </location>
</feature>
<evidence type="ECO:0000313" key="2">
    <source>
        <dbReference type="Proteomes" id="UP000828251"/>
    </source>
</evidence>
<dbReference type="EMBL" id="JAIQCV010000012">
    <property type="protein sequence ID" value="KAH1039801.1"/>
    <property type="molecule type" value="Genomic_DNA"/>
</dbReference>
<dbReference type="AlphaFoldDB" id="A0A9D3UFR2"/>
<gene>
    <name evidence="1" type="ORF">J1N35_041544</name>
</gene>